<evidence type="ECO:0000313" key="2">
    <source>
        <dbReference type="EMBL" id="MBI6183441.1"/>
    </source>
</evidence>
<evidence type="ECO:0000313" key="3">
    <source>
        <dbReference type="Proteomes" id="UP000639004"/>
    </source>
</evidence>
<keyword evidence="3" id="KW-1185">Reference proteome</keyword>
<organism evidence="2 3">
    <name type="scientific">Serratia proteamaculans</name>
    <dbReference type="NCBI Taxonomy" id="28151"/>
    <lineage>
        <taxon>Bacteria</taxon>
        <taxon>Pseudomonadati</taxon>
        <taxon>Pseudomonadota</taxon>
        <taxon>Gammaproteobacteria</taxon>
        <taxon>Enterobacterales</taxon>
        <taxon>Yersiniaceae</taxon>
        <taxon>Serratia</taxon>
    </lineage>
</organism>
<proteinExistence type="predicted"/>
<dbReference type="EMBL" id="JAEHSL010000035">
    <property type="protein sequence ID" value="MBI6183441.1"/>
    <property type="molecule type" value="Genomic_DNA"/>
</dbReference>
<keyword evidence="1" id="KW-0732">Signal</keyword>
<reference evidence="2 3" key="1">
    <citation type="submission" date="2020-12" db="EMBL/GenBank/DDBJ databases">
        <title>Enhanced detection system for hospital associated transmission using whole genome sequencing surveillance.</title>
        <authorList>
            <person name="Harrison L.H."/>
            <person name="Van Tyne D."/>
            <person name="Marsh J.W."/>
            <person name="Griffith M.P."/>
            <person name="Snyder D.J."/>
            <person name="Cooper V.S."/>
            <person name="Mustapha M."/>
        </authorList>
    </citation>
    <scope>NUCLEOTIDE SEQUENCE [LARGE SCALE GENOMIC DNA]</scope>
    <source>
        <strain evidence="2 3">SER00238</strain>
    </source>
</reference>
<gene>
    <name evidence="2" type="ORF">JEQ07_23980</name>
</gene>
<sequence length="227" mass="25826">MVKVTRISIFFILMFSTISSASAFDCSKAKSFVEKEICSKPELAKMEVDLKRTYDEISAKYPGDQDVYYFNSKILRKREGCTTESCLRDWYSKAFMYYSDFETTGSFLQVKPEGSGYSNIYAPEAGEPEDTGRYCEVLTKLATITSLQYDSNNEPSKIEFTDNSGKIFVVDFNVNKMNVSDLSQVELSYLATFPQKKAAYFFKLQRCSGANGGEMETHLLEMYKVSN</sequence>
<evidence type="ECO:0000256" key="1">
    <source>
        <dbReference type="SAM" id="SignalP"/>
    </source>
</evidence>
<feature type="chain" id="PRO_5046305637" evidence="1">
    <location>
        <begin position="24"/>
        <end position="227"/>
    </location>
</feature>
<comment type="caution">
    <text evidence="2">The sequence shown here is derived from an EMBL/GenBank/DDBJ whole genome shotgun (WGS) entry which is preliminary data.</text>
</comment>
<protein>
    <submittedName>
        <fullName evidence="2">Uncharacterized protein</fullName>
    </submittedName>
</protein>
<name>A0ABS0TYI4_SERPR</name>
<accession>A0ABS0TYI4</accession>
<feature type="signal peptide" evidence="1">
    <location>
        <begin position="1"/>
        <end position="23"/>
    </location>
</feature>
<dbReference type="RefSeq" id="WP_198642632.1">
    <property type="nucleotide sequence ID" value="NZ_JAEHSL010000035.1"/>
</dbReference>
<dbReference type="Proteomes" id="UP000639004">
    <property type="component" value="Unassembled WGS sequence"/>
</dbReference>